<comment type="caution">
    <text evidence="2">The sequence shown here is derived from an EMBL/GenBank/DDBJ whole genome shotgun (WGS) entry which is preliminary data.</text>
</comment>
<dbReference type="EMBL" id="SNRW01034942">
    <property type="protein sequence ID" value="KAA6355235.1"/>
    <property type="molecule type" value="Genomic_DNA"/>
</dbReference>
<feature type="compositionally biased region" description="Basic residues" evidence="1">
    <location>
        <begin position="1"/>
        <end position="13"/>
    </location>
</feature>
<evidence type="ECO:0000256" key="1">
    <source>
        <dbReference type="SAM" id="MobiDB-lite"/>
    </source>
</evidence>
<evidence type="ECO:0000313" key="2">
    <source>
        <dbReference type="EMBL" id="KAA6355235.1"/>
    </source>
</evidence>
<sequence length="238" mass="27385">MSRRYNNTNKRRTNRDSNQAPNYTRLVRQNPLIIAVQAQSTFMNALRQNLQIVRLEPIQTIIIPEVASLIVITAARALLAGISVQKTTQIDYYAEQPSEQQVTETQQRSRAATDLETRRKSPKHNNPQQQLMLAFDQVLIDLETKLQQQYKLQQGTLTQIVKHDQQATLKFNLCTFISIYDKIFKINLIRALVDKTDQGTLLKTQPSNEIRAVYNNLMLRSIRTLPQRDGTHPTSIDT</sequence>
<protein>
    <submittedName>
        <fullName evidence="2">Uncharacterized protein</fullName>
    </submittedName>
</protein>
<feature type="region of interest" description="Disordered" evidence="1">
    <location>
        <begin position="97"/>
        <end position="127"/>
    </location>
</feature>
<organism evidence="2 3">
    <name type="scientific">Streblomastix strix</name>
    <dbReference type="NCBI Taxonomy" id="222440"/>
    <lineage>
        <taxon>Eukaryota</taxon>
        <taxon>Metamonada</taxon>
        <taxon>Preaxostyla</taxon>
        <taxon>Oxymonadida</taxon>
        <taxon>Streblomastigidae</taxon>
        <taxon>Streblomastix</taxon>
    </lineage>
</organism>
<dbReference type="AlphaFoldDB" id="A0A5J4TCM2"/>
<evidence type="ECO:0000313" key="3">
    <source>
        <dbReference type="Proteomes" id="UP000324800"/>
    </source>
</evidence>
<feature type="compositionally biased region" description="Polar residues" evidence="1">
    <location>
        <begin position="97"/>
        <end position="110"/>
    </location>
</feature>
<reference evidence="2 3" key="1">
    <citation type="submission" date="2019-03" db="EMBL/GenBank/DDBJ databases">
        <title>Single cell metagenomics reveals metabolic interactions within the superorganism composed of flagellate Streblomastix strix and complex community of Bacteroidetes bacteria on its surface.</title>
        <authorList>
            <person name="Treitli S.C."/>
            <person name="Kolisko M."/>
            <person name="Husnik F."/>
            <person name="Keeling P."/>
            <person name="Hampl V."/>
        </authorList>
    </citation>
    <scope>NUCLEOTIDE SEQUENCE [LARGE SCALE GENOMIC DNA]</scope>
    <source>
        <strain evidence="2">ST1C</strain>
    </source>
</reference>
<accession>A0A5J4TCM2</accession>
<feature type="region of interest" description="Disordered" evidence="1">
    <location>
        <begin position="1"/>
        <end position="22"/>
    </location>
</feature>
<gene>
    <name evidence="2" type="ORF">EZS28_049238</name>
</gene>
<proteinExistence type="predicted"/>
<dbReference type="Proteomes" id="UP000324800">
    <property type="component" value="Unassembled WGS sequence"/>
</dbReference>
<name>A0A5J4TCM2_9EUKA</name>
<feature type="non-terminal residue" evidence="2">
    <location>
        <position position="238"/>
    </location>
</feature>